<dbReference type="InterPro" id="IPR050109">
    <property type="entry name" value="HTH-type_TetR-like_transc_reg"/>
</dbReference>
<dbReference type="SUPFAM" id="SSF48498">
    <property type="entry name" value="Tetracyclin repressor-like, C-terminal domain"/>
    <property type="match status" value="1"/>
</dbReference>
<dbReference type="PANTHER" id="PTHR30055:SF243">
    <property type="entry name" value="HTH-TYPE TRANSCRIPTIONAL REGULATOR RV1816"/>
    <property type="match status" value="1"/>
</dbReference>
<evidence type="ECO:0000313" key="7">
    <source>
        <dbReference type="Proteomes" id="UP000183642"/>
    </source>
</evidence>
<dbReference type="Pfam" id="PF13305">
    <property type="entry name" value="TetR_C_33"/>
    <property type="match status" value="1"/>
</dbReference>
<dbReference type="InterPro" id="IPR009057">
    <property type="entry name" value="Homeodomain-like_sf"/>
</dbReference>
<dbReference type="RefSeq" id="WP_208976655.1">
    <property type="nucleotide sequence ID" value="NZ_FOWE01000002.1"/>
</dbReference>
<dbReference type="GO" id="GO:0003700">
    <property type="term" value="F:DNA-binding transcription factor activity"/>
    <property type="evidence" value="ECO:0007669"/>
    <property type="project" value="TreeGrafter"/>
</dbReference>
<evidence type="ECO:0000313" key="6">
    <source>
        <dbReference type="EMBL" id="SFO03294.1"/>
    </source>
</evidence>
<feature type="domain" description="HTH tetR-type" evidence="5">
    <location>
        <begin position="14"/>
        <end position="74"/>
    </location>
</feature>
<evidence type="ECO:0000259" key="5">
    <source>
        <dbReference type="PROSITE" id="PS50977"/>
    </source>
</evidence>
<dbReference type="Gene3D" id="1.10.357.10">
    <property type="entry name" value="Tetracycline Repressor, domain 2"/>
    <property type="match status" value="1"/>
</dbReference>
<dbReference type="GO" id="GO:0000976">
    <property type="term" value="F:transcription cis-regulatory region binding"/>
    <property type="evidence" value="ECO:0007669"/>
    <property type="project" value="TreeGrafter"/>
</dbReference>
<keyword evidence="1" id="KW-0805">Transcription regulation</keyword>
<dbReference type="AlphaFoldDB" id="A0A1I5DVJ6"/>
<dbReference type="EMBL" id="FOWE01000002">
    <property type="protein sequence ID" value="SFO03294.1"/>
    <property type="molecule type" value="Genomic_DNA"/>
</dbReference>
<keyword evidence="2 4" id="KW-0238">DNA-binding</keyword>
<evidence type="ECO:0000256" key="3">
    <source>
        <dbReference type="ARBA" id="ARBA00023163"/>
    </source>
</evidence>
<dbReference type="SUPFAM" id="SSF46689">
    <property type="entry name" value="Homeodomain-like"/>
    <property type="match status" value="1"/>
</dbReference>
<reference evidence="7" key="1">
    <citation type="submission" date="2016-10" db="EMBL/GenBank/DDBJ databases">
        <authorList>
            <person name="Varghese N."/>
            <person name="Submissions S."/>
        </authorList>
    </citation>
    <scope>NUCLEOTIDE SEQUENCE [LARGE SCALE GENOMIC DNA]</scope>
    <source>
        <strain evidence="7">DSM 43161</strain>
    </source>
</reference>
<dbReference type="Pfam" id="PF00440">
    <property type="entry name" value="TetR_N"/>
    <property type="match status" value="1"/>
</dbReference>
<gene>
    <name evidence="6" type="ORF">SAMN05660359_01081</name>
</gene>
<sequence>MSGPGAGLRERRRAQTVAEIKAAALRELAVTGADGLSLRAVARAVGVSVQALYHYFDSRDALVTALVADAFDELAGAVSAAASAARDPRERVVAAGLAYRAWGRDNRSAFLLALGVPLADYTAPEGGPTSQAARRMGEAFLDAVFGGWSADELAAVPLPDDAPALSAQLRDADALGGLPPGAAALFTAGWATLHGLVVLELLGHLVWVGEAGEDMVRVALLRYADELAAARARARR</sequence>
<dbReference type="Proteomes" id="UP000183642">
    <property type="component" value="Unassembled WGS sequence"/>
</dbReference>
<keyword evidence="3" id="KW-0804">Transcription</keyword>
<name>A0A1I5DVJ6_9ACTN</name>
<evidence type="ECO:0000256" key="4">
    <source>
        <dbReference type="PROSITE-ProRule" id="PRU00335"/>
    </source>
</evidence>
<accession>A0A1I5DVJ6</accession>
<keyword evidence="7" id="KW-1185">Reference proteome</keyword>
<protein>
    <submittedName>
        <fullName evidence="6">Transcriptional regulator, TetR family</fullName>
    </submittedName>
</protein>
<evidence type="ECO:0000256" key="1">
    <source>
        <dbReference type="ARBA" id="ARBA00023015"/>
    </source>
</evidence>
<proteinExistence type="predicted"/>
<dbReference type="InterPro" id="IPR025996">
    <property type="entry name" value="MT1864/Rv1816-like_C"/>
</dbReference>
<feature type="DNA-binding region" description="H-T-H motif" evidence="4">
    <location>
        <begin position="37"/>
        <end position="56"/>
    </location>
</feature>
<dbReference type="InterPro" id="IPR036271">
    <property type="entry name" value="Tet_transcr_reg_TetR-rel_C_sf"/>
</dbReference>
<evidence type="ECO:0000256" key="2">
    <source>
        <dbReference type="ARBA" id="ARBA00023125"/>
    </source>
</evidence>
<organism evidence="6 7">
    <name type="scientific">Geodermatophilus obscurus</name>
    <dbReference type="NCBI Taxonomy" id="1861"/>
    <lineage>
        <taxon>Bacteria</taxon>
        <taxon>Bacillati</taxon>
        <taxon>Actinomycetota</taxon>
        <taxon>Actinomycetes</taxon>
        <taxon>Geodermatophilales</taxon>
        <taxon>Geodermatophilaceae</taxon>
        <taxon>Geodermatophilus</taxon>
    </lineage>
</organism>
<dbReference type="PANTHER" id="PTHR30055">
    <property type="entry name" value="HTH-TYPE TRANSCRIPTIONAL REGULATOR RUTR"/>
    <property type="match status" value="1"/>
</dbReference>
<dbReference type="PROSITE" id="PS50977">
    <property type="entry name" value="HTH_TETR_2"/>
    <property type="match status" value="1"/>
</dbReference>
<dbReference type="InterPro" id="IPR001647">
    <property type="entry name" value="HTH_TetR"/>
</dbReference>